<feature type="region of interest" description="Disordered" evidence="6">
    <location>
        <begin position="310"/>
        <end position="387"/>
    </location>
</feature>
<keyword evidence="3" id="KW-0863">Zinc-finger</keyword>
<feature type="compositionally biased region" description="Basic and acidic residues" evidence="6">
    <location>
        <begin position="355"/>
        <end position="369"/>
    </location>
</feature>
<keyword evidence="2" id="KW-0479">Metal-binding</keyword>
<reference evidence="7 8" key="1">
    <citation type="submission" date="2024-01" db="EMBL/GenBank/DDBJ databases">
        <authorList>
            <person name="Allen C."/>
            <person name="Tagirdzhanova G."/>
        </authorList>
    </citation>
    <scope>NUCLEOTIDE SEQUENCE [LARGE SCALE GENOMIC DNA]</scope>
</reference>
<comment type="subcellular location">
    <subcellularLocation>
        <location evidence="1">Nucleus</location>
    </subcellularLocation>
</comment>
<evidence type="ECO:0000256" key="1">
    <source>
        <dbReference type="ARBA" id="ARBA00004123"/>
    </source>
</evidence>
<feature type="compositionally biased region" description="Acidic residues" evidence="6">
    <location>
        <begin position="427"/>
        <end position="442"/>
    </location>
</feature>
<evidence type="ECO:0000256" key="6">
    <source>
        <dbReference type="SAM" id="MobiDB-lite"/>
    </source>
</evidence>
<dbReference type="InterPro" id="IPR040050">
    <property type="entry name" value="ZNF830-like"/>
</dbReference>
<dbReference type="PANTHER" id="PTHR13278:SF0">
    <property type="entry name" value="ZINC FINGER PROTEIN 830"/>
    <property type="match status" value="1"/>
</dbReference>
<name>A0ABP0AZV5_9PEZI</name>
<evidence type="ECO:0000313" key="8">
    <source>
        <dbReference type="Proteomes" id="UP001642482"/>
    </source>
</evidence>
<feature type="region of interest" description="Disordered" evidence="6">
    <location>
        <begin position="401"/>
        <end position="449"/>
    </location>
</feature>
<evidence type="ECO:0000256" key="5">
    <source>
        <dbReference type="ARBA" id="ARBA00023242"/>
    </source>
</evidence>
<feature type="compositionally biased region" description="Acidic residues" evidence="6">
    <location>
        <begin position="90"/>
        <end position="101"/>
    </location>
</feature>
<feature type="compositionally biased region" description="Polar residues" evidence="6">
    <location>
        <begin position="64"/>
        <end position="76"/>
    </location>
</feature>
<feature type="compositionally biased region" description="Basic and acidic residues" evidence="6">
    <location>
        <begin position="124"/>
        <end position="139"/>
    </location>
</feature>
<dbReference type="Proteomes" id="UP001642482">
    <property type="component" value="Unassembled WGS sequence"/>
</dbReference>
<feature type="compositionally biased region" description="Low complexity" evidence="6">
    <location>
        <begin position="191"/>
        <end position="206"/>
    </location>
</feature>
<protein>
    <recommendedName>
        <fullName evidence="9">Coiled-coil domain-containing protein 16</fullName>
    </recommendedName>
</protein>
<feature type="compositionally biased region" description="Low complexity" evidence="6">
    <location>
        <begin position="242"/>
        <end position="256"/>
    </location>
</feature>
<feature type="region of interest" description="Disordered" evidence="6">
    <location>
        <begin position="222"/>
        <end position="259"/>
    </location>
</feature>
<dbReference type="PANTHER" id="PTHR13278">
    <property type="entry name" value="ZINC FINGER PROTEIN 830"/>
    <property type="match status" value="1"/>
</dbReference>
<comment type="caution">
    <text evidence="7">The sequence shown here is derived from an EMBL/GenBank/DDBJ whole genome shotgun (WGS) entry which is preliminary data.</text>
</comment>
<keyword evidence="8" id="KW-1185">Reference proteome</keyword>
<keyword evidence="4" id="KW-0862">Zinc</keyword>
<gene>
    <name evidence="7" type="ORF">SEUCBS140593_001616</name>
</gene>
<evidence type="ECO:0000256" key="4">
    <source>
        <dbReference type="ARBA" id="ARBA00022833"/>
    </source>
</evidence>
<evidence type="ECO:0000256" key="3">
    <source>
        <dbReference type="ARBA" id="ARBA00022771"/>
    </source>
</evidence>
<evidence type="ECO:0000256" key="2">
    <source>
        <dbReference type="ARBA" id="ARBA00022723"/>
    </source>
</evidence>
<dbReference type="EMBL" id="CAWUHD010000009">
    <property type="protein sequence ID" value="CAK7212769.1"/>
    <property type="molecule type" value="Genomic_DNA"/>
</dbReference>
<proteinExistence type="predicted"/>
<organism evidence="7 8">
    <name type="scientific">Sporothrix eucalyptigena</name>
    <dbReference type="NCBI Taxonomy" id="1812306"/>
    <lineage>
        <taxon>Eukaryota</taxon>
        <taxon>Fungi</taxon>
        <taxon>Dikarya</taxon>
        <taxon>Ascomycota</taxon>
        <taxon>Pezizomycotina</taxon>
        <taxon>Sordariomycetes</taxon>
        <taxon>Sordariomycetidae</taxon>
        <taxon>Ophiostomatales</taxon>
        <taxon>Ophiostomataceae</taxon>
        <taxon>Sporothrix</taxon>
    </lineage>
</organism>
<evidence type="ECO:0000313" key="7">
    <source>
        <dbReference type="EMBL" id="CAK7212769.1"/>
    </source>
</evidence>
<sequence length="449" mass="47448">MADVRALLRQQRTARRIDHPHAVYSDSGKLSCAVCRELVRPESAWDDHLRGALHRQNVRAVQAQKASVSPDLSNGEDTQHPSKRRHSETDDGDVEMSDGQDEPSRKKQHRPSTDSPKPAIEIKSPVDEKQPGRGNEPRKLSLSTQQQLTPPLGRRTSGTPAQGVEMRIPSRPATPIAHKDSFLGGGGSGSNSGSNSGAAGLPSAASTPKIAALGRSPLIPQEASSAAAPSATGPLNSVLNGSSKVATTSTTASAPALGISQAEIDEDEWAAFEAEVVNAPAAAEAARPGAKPDMSGGLVASAGAVSAEELAAAGNGDGDEDDRAKRRAVEEAQLADEKEEATRALQDEFEDMQELESRVQKLKEKREALRNNTTQPTAQQTLAPPAIIDDAAARRPSATMIDKENIRQQLAATHNGAGGKGQAAAESSDEDDDEEDEDDADWEAFRFRG</sequence>
<evidence type="ECO:0008006" key="9">
    <source>
        <dbReference type="Google" id="ProtNLM"/>
    </source>
</evidence>
<keyword evidence="5" id="KW-0539">Nucleus</keyword>
<feature type="region of interest" description="Disordered" evidence="6">
    <location>
        <begin position="57"/>
        <end position="206"/>
    </location>
</feature>
<feature type="compositionally biased region" description="Low complexity" evidence="6">
    <location>
        <begin position="373"/>
        <end position="387"/>
    </location>
</feature>
<accession>A0ABP0AZV5</accession>